<evidence type="ECO:0000256" key="4">
    <source>
        <dbReference type="ARBA" id="ARBA00023157"/>
    </source>
</evidence>
<dbReference type="InterPro" id="IPR051940">
    <property type="entry name" value="Chitin_bind-dev_reg"/>
</dbReference>
<dbReference type="PANTHER" id="PTHR23301:SF0">
    <property type="entry name" value="CHITIN-BINDING TYPE-2 DOMAIN-CONTAINING PROTEIN-RELATED"/>
    <property type="match status" value="1"/>
</dbReference>
<sequence length="314" mass="35997">MLNRLINIVTCILFISSFSFNFHDCNASFQCQDDGFYPHPNDCGKFYRCVHGTPYSFDCGPGTHYNPSIMTCDWPYNSGCLHSSRQTTGIDSHNAAASDQTSIQYARYEQPVQIHRNEPIVRRKPTVLRKPPISTTTALPPRYIVPVSRAQYQSNDNDQTLIPPPPSSFRRPIITNTESNVEREQSRYNRMDTTFGNRINKPTVRKSERIVLAPKNVSPNQLYYDPQTGIYHQFHYETRFPSQKAHSVPNGRAIQSNETYPRQSSGHNTDQIQNFNRSIRPADSLNIVNQSHDKAISDPQSRQKSHTTIRFESK</sequence>
<feature type="signal peptide" evidence="7">
    <location>
        <begin position="1"/>
        <end position="27"/>
    </location>
</feature>
<feature type="region of interest" description="Disordered" evidence="6">
    <location>
        <begin position="244"/>
        <end position="314"/>
    </location>
</feature>
<evidence type="ECO:0000256" key="5">
    <source>
        <dbReference type="ARBA" id="ARBA00023180"/>
    </source>
</evidence>
<dbReference type="SMART" id="SM00494">
    <property type="entry name" value="ChtBD2"/>
    <property type="match status" value="1"/>
</dbReference>
<dbReference type="InterPro" id="IPR002557">
    <property type="entry name" value="Chitin-bd_dom"/>
</dbReference>
<name>A0A922LCE4_DERFA</name>
<evidence type="ECO:0000256" key="6">
    <source>
        <dbReference type="SAM" id="MobiDB-lite"/>
    </source>
</evidence>
<dbReference type="Proteomes" id="UP000790347">
    <property type="component" value="Unassembled WGS sequence"/>
</dbReference>
<keyword evidence="4" id="KW-1015">Disulfide bond</keyword>
<feature type="domain" description="Chitin-binding type-2" evidence="8">
    <location>
        <begin position="28"/>
        <end position="82"/>
    </location>
</feature>
<reference evidence="9" key="1">
    <citation type="submission" date="2013-05" db="EMBL/GenBank/DDBJ databases">
        <authorList>
            <person name="Yim A.K.Y."/>
            <person name="Chan T.F."/>
            <person name="Ji K.M."/>
            <person name="Liu X.Y."/>
            <person name="Zhou J.W."/>
            <person name="Li R.Q."/>
            <person name="Yang K.Y."/>
            <person name="Li J."/>
            <person name="Li M."/>
            <person name="Law P.T.W."/>
            <person name="Wu Y.L."/>
            <person name="Cai Z.L."/>
            <person name="Qin H."/>
            <person name="Bao Y."/>
            <person name="Leung R.K.K."/>
            <person name="Ng P.K.S."/>
            <person name="Zou J."/>
            <person name="Zhong X.J."/>
            <person name="Ran P.X."/>
            <person name="Zhong N.S."/>
            <person name="Liu Z.G."/>
            <person name="Tsui S.K.W."/>
        </authorList>
    </citation>
    <scope>NUCLEOTIDE SEQUENCE</scope>
    <source>
        <strain evidence="9">Derf</strain>
        <tissue evidence="9">Whole organism</tissue>
    </source>
</reference>
<dbReference type="GO" id="GO:0005576">
    <property type="term" value="C:extracellular region"/>
    <property type="evidence" value="ECO:0007669"/>
    <property type="project" value="InterPro"/>
</dbReference>
<dbReference type="SUPFAM" id="SSF57625">
    <property type="entry name" value="Invertebrate chitin-binding proteins"/>
    <property type="match status" value="1"/>
</dbReference>
<protein>
    <recommendedName>
        <fullName evidence="8">Chitin-binding type-2 domain-containing protein</fullName>
    </recommendedName>
</protein>
<dbReference type="AlphaFoldDB" id="A0A922LCE4"/>
<feature type="chain" id="PRO_5037458466" description="Chitin-binding type-2 domain-containing protein" evidence="7">
    <location>
        <begin position="28"/>
        <end position="314"/>
    </location>
</feature>
<evidence type="ECO:0000256" key="1">
    <source>
        <dbReference type="ARBA" id="ARBA00022669"/>
    </source>
</evidence>
<evidence type="ECO:0000256" key="7">
    <source>
        <dbReference type="SAM" id="SignalP"/>
    </source>
</evidence>
<keyword evidence="10" id="KW-1185">Reference proteome</keyword>
<evidence type="ECO:0000313" key="10">
    <source>
        <dbReference type="Proteomes" id="UP000790347"/>
    </source>
</evidence>
<dbReference type="Pfam" id="PF01607">
    <property type="entry name" value="CBM_14"/>
    <property type="match status" value="1"/>
</dbReference>
<feature type="compositionally biased region" description="Polar residues" evidence="6">
    <location>
        <begin position="253"/>
        <end position="277"/>
    </location>
</feature>
<evidence type="ECO:0000256" key="3">
    <source>
        <dbReference type="ARBA" id="ARBA00022737"/>
    </source>
</evidence>
<dbReference type="InterPro" id="IPR036508">
    <property type="entry name" value="Chitin-bd_dom_sf"/>
</dbReference>
<dbReference type="EMBL" id="ASGP02000001">
    <property type="protein sequence ID" value="KAH9526240.1"/>
    <property type="molecule type" value="Genomic_DNA"/>
</dbReference>
<feature type="compositionally biased region" description="Polar residues" evidence="6">
    <location>
        <begin position="298"/>
        <end position="308"/>
    </location>
</feature>
<evidence type="ECO:0000313" key="9">
    <source>
        <dbReference type="EMBL" id="KAH9526240.1"/>
    </source>
</evidence>
<organism evidence="9 10">
    <name type="scientific">Dermatophagoides farinae</name>
    <name type="common">American house dust mite</name>
    <dbReference type="NCBI Taxonomy" id="6954"/>
    <lineage>
        <taxon>Eukaryota</taxon>
        <taxon>Metazoa</taxon>
        <taxon>Ecdysozoa</taxon>
        <taxon>Arthropoda</taxon>
        <taxon>Chelicerata</taxon>
        <taxon>Arachnida</taxon>
        <taxon>Acari</taxon>
        <taxon>Acariformes</taxon>
        <taxon>Sarcoptiformes</taxon>
        <taxon>Astigmata</taxon>
        <taxon>Psoroptidia</taxon>
        <taxon>Analgoidea</taxon>
        <taxon>Pyroglyphidae</taxon>
        <taxon>Dermatophagoidinae</taxon>
        <taxon>Dermatophagoides</taxon>
    </lineage>
</organism>
<reference evidence="9" key="2">
    <citation type="journal article" date="2022" name="Res Sq">
        <title>Comparative Genomics Reveals Insights into the Divergent Evolution of Astigmatic Mites and Household Pest Adaptations.</title>
        <authorList>
            <person name="Xiong Q."/>
            <person name="Wan A.T.-Y."/>
            <person name="Liu X.-Y."/>
            <person name="Fung C.S.-H."/>
            <person name="Xiao X."/>
            <person name="Malainual N."/>
            <person name="Hou J."/>
            <person name="Wang L."/>
            <person name="Wang M."/>
            <person name="Yang K."/>
            <person name="Cui Y."/>
            <person name="Leung E."/>
            <person name="Nong W."/>
            <person name="Shin S.-K."/>
            <person name="Au S."/>
            <person name="Jeong K.Y."/>
            <person name="Chew F.T."/>
            <person name="Hui J."/>
            <person name="Leung T.F."/>
            <person name="Tungtrongchitr A."/>
            <person name="Zhong N."/>
            <person name="Liu Z."/>
            <person name="Tsui S."/>
        </authorList>
    </citation>
    <scope>NUCLEOTIDE SEQUENCE</scope>
    <source>
        <strain evidence="9">Derf</strain>
        <tissue evidence="9">Whole organism</tissue>
    </source>
</reference>
<dbReference type="PROSITE" id="PS50940">
    <property type="entry name" value="CHIT_BIND_II"/>
    <property type="match status" value="1"/>
</dbReference>
<keyword evidence="3" id="KW-0677">Repeat</keyword>
<keyword evidence="2 7" id="KW-0732">Signal</keyword>
<gene>
    <name evidence="9" type="ORF">DERF_000341</name>
</gene>
<keyword evidence="5" id="KW-0325">Glycoprotein</keyword>
<proteinExistence type="predicted"/>
<evidence type="ECO:0000256" key="2">
    <source>
        <dbReference type="ARBA" id="ARBA00022729"/>
    </source>
</evidence>
<dbReference type="PANTHER" id="PTHR23301">
    <property type="entry name" value="CHITIN BINDING PERITROPHIN-A"/>
    <property type="match status" value="1"/>
</dbReference>
<dbReference type="Gene3D" id="2.170.140.10">
    <property type="entry name" value="Chitin binding domain"/>
    <property type="match status" value="1"/>
</dbReference>
<comment type="caution">
    <text evidence="9">The sequence shown here is derived from an EMBL/GenBank/DDBJ whole genome shotgun (WGS) entry which is preliminary data.</text>
</comment>
<evidence type="ECO:0000259" key="8">
    <source>
        <dbReference type="PROSITE" id="PS50940"/>
    </source>
</evidence>
<accession>A0A922LCE4</accession>
<keyword evidence="1" id="KW-0147">Chitin-binding</keyword>
<dbReference type="GO" id="GO:0008061">
    <property type="term" value="F:chitin binding"/>
    <property type="evidence" value="ECO:0007669"/>
    <property type="project" value="UniProtKB-KW"/>
</dbReference>